<dbReference type="SMART" id="SM00062">
    <property type="entry name" value="PBPb"/>
    <property type="match status" value="1"/>
</dbReference>
<evidence type="ECO:0000259" key="2">
    <source>
        <dbReference type="SMART" id="SM00062"/>
    </source>
</evidence>
<evidence type="ECO:0000313" key="4">
    <source>
        <dbReference type="Proteomes" id="UP001055149"/>
    </source>
</evidence>
<dbReference type="CDD" id="cd00996">
    <property type="entry name" value="PBP2_AatB_like"/>
    <property type="match status" value="1"/>
</dbReference>
<organism evidence="3 4">
    <name type="scientific">Ligilactobacillus pabuli</name>
    <dbReference type="NCBI Taxonomy" id="2886039"/>
    <lineage>
        <taxon>Bacteria</taxon>
        <taxon>Bacillati</taxon>
        <taxon>Bacillota</taxon>
        <taxon>Bacilli</taxon>
        <taxon>Lactobacillales</taxon>
        <taxon>Lactobacillaceae</taxon>
        <taxon>Ligilactobacillus</taxon>
    </lineage>
</organism>
<dbReference type="InterPro" id="IPR001638">
    <property type="entry name" value="Solute-binding_3/MltF_N"/>
</dbReference>
<gene>
    <name evidence="3" type="primary">glnH2</name>
    <name evidence="3" type="ORF">LPAF129_13620</name>
</gene>
<dbReference type="PANTHER" id="PTHR35936:SF34">
    <property type="entry name" value="ABC TRANSPORTER EXTRACELLULAR-BINDING PROTEIN YCKB-RELATED"/>
    <property type="match status" value="1"/>
</dbReference>
<dbReference type="Pfam" id="PF00497">
    <property type="entry name" value="SBP_bac_3"/>
    <property type="match status" value="1"/>
</dbReference>
<dbReference type="Gene3D" id="3.40.190.10">
    <property type="entry name" value="Periplasmic binding protein-like II"/>
    <property type="match status" value="2"/>
</dbReference>
<accession>A0ABQ5JIF9</accession>
<name>A0ABQ5JIF9_9LACO</name>
<keyword evidence="4" id="KW-1185">Reference proteome</keyword>
<dbReference type="EMBL" id="BQXH01000011">
    <property type="protein sequence ID" value="GKS81676.1"/>
    <property type="molecule type" value="Genomic_DNA"/>
</dbReference>
<proteinExistence type="predicted"/>
<comment type="caution">
    <text evidence="3">The sequence shown here is derived from an EMBL/GenBank/DDBJ whole genome shotgun (WGS) entry which is preliminary data.</text>
</comment>
<evidence type="ECO:0000313" key="3">
    <source>
        <dbReference type="EMBL" id="GKS81676.1"/>
    </source>
</evidence>
<sequence>MGKKADQTDNWTAIQKRGTVTIGLDDTFVPMGYRQKNGQLAGYDIDLATAFFKLYGIKPSFQTIDWSMNATELKNGTIDLIWNGFTKTPEREAKVAFSKTYLSNDQVLVSLKKNHIDSYADMQGKVLGAQTGSSGSNDINKYPKLLKNRIKDHEPVLYESFTNAFIDLTSGRIQGLLIDSSYADYYVAHQKNPQDFQMIRGAFPKEAFGVGMRFSDHTLKQKINQGLDQLAKNGTLDKINQKWFGDKADSPLLK</sequence>
<dbReference type="PANTHER" id="PTHR35936">
    <property type="entry name" value="MEMBRANE-BOUND LYTIC MUREIN TRANSGLYCOSYLASE F"/>
    <property type="match status" value="1"/>
</dbReference>
<feature type="domain" description="Solute-binding protein family 3/N-terminal" evidence="2">
    <location>
        <begin position="19"/>
        <end position="247"/>
    </location>
</feature>
<dbReference type="SUPFAM" id="SSF53850">
    <property type="entry name" value="Periplasmic binding protein-like II"/>
    <property type="match status" value="1"/>
</dbReference>
<keyword evidence="1" id="KW-0732">Signal</keyword>
<reference evidence="3" key="1">
    <citation type="journal article" date="2022" name="Int. J. Syst. Evol. Microbiol.">
        <title>A novel species of lactic acid bacteria, Ligilactobacillus pabuli sp. nov., isolated from alfalfa silage.</title>
        <authorList>
            <person name="Tohno M."/>
            <person name="Tanizawa Y."/>
            <person name="Sawada H."/>
            <person name="Sakamoto M."/>
            <person name="Ohkuma M."/>
            <person name="Kobayashi H."/>
        </authorList>
    </citation>
    <scope>NUCLEOTIDE SEQUENCE</scope>
    <source>
        <strain evidence="3">AF129</strain>
    </source>
</reference>
<protein>
    <submittedName>
        <fullName evidence="3">Amino acid ABC transporter substrate-binding protein</fullName>
    </submittedName>
</protein>
<evidence type="ECO:0000256" key="1">
    <source>
        <dbReference type="ARBA" id="ARBA00022729"/>
    </source>
</evidence>
<dbReference type="Proteomes" id="UP001055149">
    <property type="component" value="Unassembled WGS sequence"/>
</dbReference>